<keyword evidence="2" id="KW-0479">Metal-binding</keyword>
<dbReference type="AlphaFoldDB" id="A0A1M6VMJ7"/>
<evidence type="ECO:0000256" key="6">
    <source>
        <dbReference type="SAM" id="SignalP"/>
    </source>
</evidence>
<dbReference type="Gene3D" id="3.50.50.60">
    <property type="entry name" value="FAD/NAD(P)-binding domain"/>
    <property type="match status" value="1"/>
</dbReference>
<dbReference type="GO" id="GO:0051539">
    <property type="term" value="F:4 iron, 4 sulfur cluster binding"/>
    <property type="evidence" value="ECO:0007669"/>
    <property type="project" value="UniProtKB-KW"/>
</dbReference>
<dbReference type="OrthoDB" id="9780658at2"/>
<evidence type="ECO:0000256" key="3">
    <source>
        <dbReference type="ARBA" id="ARBA00023002"/>
    </source>
</evidence>
<evidence type="ECO:0000256" key="1">
    <source>
        <dbReference type="ARBA" id="ARBA00022485"/>
    </source>
</evidence>
<protein>
    <submittedName>
        <fullName evidence="7">FAD dependent oxidoreductase</fullName>
    </submittedName>
</protein>
<dbReference type="EMBL" id="FRBL01000001">
    <property type="protein sequence ID" value="SHK82486.1"/>
    <property type="molecule type" value="Genomic_DNA"/>
</dbReference>
<keyword evidence="1" id="KW-0004">4Fe-4S</keyword>
<name>A0A1M6VMJ7_9BACT</name>
<keyword evidence="4" id="KW-0408">Iron</keyword>
<dbReference type="PANTHER" id="PTHR43498">
    <property type="entry name" value="FERREDOXIN:COB-COM HETERODISULFIDE REDUCTASE SUBUNIT A"/>
    <property type="match status" value="1"/>
</dbReference>
<dbReference type="Proteomes" id="UP000184420">
    <property type="component" value="Unassembled WGS sequence"/>
</dbReference>
<feature type="signal peptide" evidence="6">
    <location>
        <begin position="1"/>
        <end position="26"/>
    </location>
</feature>
<dbReference type="InterPro" id="IPR036188">
    <property type="entry name" value="FAD/NAD-bd_sf"/>
</dbReference>
<keyword evidence="6" id="KW-0732">Signal</keyword>
<evidence type="ECO:0000256" key="4">
    <source>
        <dbReference type="ARBA" id="ARBA00023004"/>
    </source>
</evidence>
<evidence type="ECO:0000256" key="5">
    <source>
        <dbReference type="ARBA" id="ARBA00023014"/>
    </source>
</evidence>
<evidence type="ECO:0000313" key="8">
    <source>
        <dbReference type="Proteomes" id="UP000184420"/>
    </source>
</evidence>
<dbReference type="STRING" id="1419482.SAMN05444266_101268"/>
<keyword evidence="5" id="KW-0411">Iron-sulfur</keyword>
<dbReference type="GO" id="GO:0046872">
    <property type="term" value="F:metal ion binding"/>
    <property type="evidence" value="ECO:0007669"/>
    <property type="project" value="UniProtKB-KW"/>
</dbReference>
<dbReference type="PANTHER" id="PTHR43498:SF1">
    <property type="entry name" value="COB--COM HETERODISULFIDE REDUCTASE IRON-SULFUR SUBUNIT A"/>
    <property type="match status" value="1"/>
</dbReference>
<accession>A0A1M6VMJ7</accession>
<reference evidence="7 8" key="1">
    <citation type="submission" date="2016-11" db="EMBL/GenBank/DDBJ databases">
        <authorList>
            <person name="Jaros S."/>
            <person name="Januszkiewicz K."/>
            <person name="Wedrychowicz H."/>
        </authorList>
    </citation>
    <scope>NUCLEOTIDE SEQUENCE [LARGE SCALE GENOMIC DNA]</scope>
    <source>
        <strain evidence="7 8">DSM 27406</strain>
    </source>
</reference>
<keyword evidence="3" id="KW-0560">Oxidoreductase</keyword>
<dbReference type="SUPFAM" id="SSF51905">
    <property type="entry name" value="FAD/NAD(P)-binding domain"/>
    <property type="match status" value="1"/>
</dbReference>
<dbReference type="InterPro" id="IPR039650">
    <property type="entry name" value="HdrA-like"/>
</dbReference>
<dbReference type="GO" id="GO:0016491">
    <property type="term" value="F:oxidoreductase activity"/>
    <property type="evidence" value="ECO:0007669"/>
    <property type="project" value="UniProtKB-KW"/>
</dbReference>
<gene>
    <name evidence="7" type="ORF">SAMN05444266_101268</name>
</gene>
<sequence>MKRSAFIGLLGNTTLLLLARPSGLFANISTTGSTEFLFLEAESFSDYGGWDLDQQSMDVMGSPYLLAHGLGVPVADAVTEAEFPSAGTYRLWVRTKDWVAPWKAPGAPGKFQVLINEVPVKETFGTKGDQWHWHDGGLVTVNKKARISLHDLTGFEGRCEAILFCKDEKFEPVNEVAALTKFRRKLCGLSDIPIDSGKYDLAVIGGGIAGTAAAISAARQGLKVALVQDRPVLGGNGSSEVRVWPEGHTRQEPFVHIGEIVEEFVPLTAQPVHGTRNALGGKAYNDELKLEKVKAEPNITLMLHERAFAVEATDNNIKAVVLQNIKTGIRKRITATYFADCTGDAGIGFMAGADFEQSQTGLMGVSNLWNVLDAADDKAVLECECKDKTALATQCEVGQVAQPFPRCPWAIDLSDKPFPGRKNYKGQWGKEDPLANLGGWFWESGFDKDPVTQIELIRDLNLRAMYGAWDALKNVDKEYPNHRLGWAAFIAGKRESRRLMGDVILSADDFRNHTPFPDPAFPCSWHIDIHRPDPAFDKGLKGQEFISRATEGDHFTYKQEGSQKQLYWAPYRVLYSRNITNLFMAGRNISVNNDGLGPIRVMRTCGMMGEVVGKAASLCVKYNTTPRGVYEQHAGKLQELMKLPGSYRV</sequence>
<keyword evidence="8" id="KW-1185">Reference proteome</keyword>
<dbReference type="Pfam" id="PF12831">
    <property type="entry name" value="FAD_oxidored"/>
    <property type="match status" value="1"/>
</dbReference>
<dbReference type="RefSeq" id="WP_073077249.1">
    <property type="nucleotide sequence ID" value="NZ_FRBL01000001.1"/>
</dbReference>
<feature type="chain" id="PRO_5012680679" evidence="6">
    <location>
        <begin position="27"/>
        <end position="649"/>
    </location>
</feature>
<organism evidence="7 8">
    <name type="scientific">Chitinophaga jiangningensis</name>
    <dbReference type="NCBI Taxonomy" id="1419482"/>
    <lineage>
        <taxon>Bacteria</taxon>
        <taxon>Pseudomonadati</taxon>
        <taxon>Bacteroidota</taxon>
        <taxon>Chitinophagia</taxon>
        <taxon>Chitinophagales</taxon>
        <taxon>Chitinophagaceae</taxon>
        <taxon>Chitinophaga</taxon>
    </lineage>
</organism>
<evidence type="ECO:0000313" key="7">
    <source>
        <dbReference type="EMBL" id="SHK82486.1"/>
    </source>
</evidence>
<proteinExistence type="predicted"/>
<evidence type="ECO:0000256" key="2">
    <source>
        <dbReference type="ARBA" id="ARBA00022723"/>
    </source>
</evidence>